<dbReference type="EMBL" id="JAVRQU010000022">
    <property type="protein sequence ID" value="KAK5691130.1"/>
    <property type="molecule type" value="Genomic_DNA"/>
</dbReference>
<evidence type="ECO:0000313" key="2">
    <source>
        <dbReference type="EMBL" id="KAK5691130.1"/>
    </source>
</evidence>
<dbReference type="Proteomes" id="UP001310594">
    <property type="component" value="Unassembled WGS sequence"/>
</dbReference>
<evidence type="ECO:0008006" key="4">
    <source>
        <dbReference type="Google" id="ProtNLM"/>
    </source>
</evidence>
<gene>
    <name evidence="2" type="ORF">LTR97_011782</name>
</gene>
<evidence type="ECO:0000256" key="1">
    <source>
        <dbReference type="SAM" id="Phobius"/>
    </source>
</evidence>
<accession>A0AAN7ZVH8</accession>
<sequence length="153" mass="17796">MDVVQDWAAYFLDANNLAALSAYSPYLYSFYNALNIAKSWLLHLIDQVSRKPDLATIALLLIIVLVSLKILDMLWQTLLFWVRLVRRVVFWGGAAALGMWLYSRGPAGMMEDLQYWQSTWSGEYSHWKEKEQIARNARKGVNYGGQRQQGRWF</sequence>
<keyword evidence="1" id="KW-0472">Membrane</keyword>
<proteinExistence type="predicted"/>
<dbReference type="InterPro" id="IPR024316">
    <property type="entry name" value="APQ12"/>
</dbReference>
<feature type="transmembrane region" description="Helical" evidence="1">
    <location>
        <begin position="57"/>
        <end position="78"/>
    </location>
</feature>
<keyword evidence="1" id="KW-0812">Transmembrane</keyword>
<dbReference type="Pfam" id="PF12716">
    <property type="entry name" value="Apq12"/>
    <property type="match status" value="1"/>
</dbReference>
<comment type="caution">
    <text evidence="2">The sequence shown here is derived from an EMBL/GenBank/DDBJ whole genome shotgun (WGS) entry which is preliminary data.</text>
</comment>
<name>A0AAN7ZVH8_9PEZI</name>
<dbReference type="AlphaFoldDB" id="A0AAN7ZVH8"/>
<reference evidence="2" key="1">
    <citation type="submission" date="2023-08" db="EMBL/GenBank/DDBJ databases">
        <title>Black Yeasts Isolated from many extreme environments.</title>
        <authorList>
            <person name="Coleine C."/>
            <person name="Stajich J.E."/>
            <person name="Selbmann L."/>
        </authorList>
    </citation>
    <scope>NUCLEOTIDE SEQUENCE</scope>
    <source>
        <strain evidence="2">CCFEE 5810</strain>
    </source>
</reference>
<organism evidence="2 3">
    <name type="scientific">Elasticomyces elasticus</name>
    <dbReference type="NCBI Taxonomy" id="574655"/>
    <lineage>
        <taxon>Eukaryota</taxon>
        <taxon>Fungi</taxon>
        <taxon>Dikarya</taxon>
        <taxon>Ascomycota</taxon>
        <taxon>Pezizomycotina</taxon>
        <taxon>Dothideomycetes</taxon>
        <taxon>Dothideomycetidae</taxon>
        <taxon>Mycosphaerellales</taxon>
        <taxon>Teratosphaeriaceae</taxon>
        <taxon>Elasticomyces</taxon>
    </lineage>
</organism>
<evidence type="ECO:0000313" key="3">
    <source>
        <dbReference type="Proteomes" id="UP001310594"/>
    </source>
</evidence>
<feature type="transmembrane region" description="Helical" evidence="1">
    <location>
        <begin position="84"/>
        <end position="102"/>
    </location>
</feature>
<keyword evidence="1" id="KW-1133">Transmembrane helix</keyword>
<protein>
    <recommendedName>
        <fullName evidence="4">Nuclear pore assembly and biogenesis-domain-containing protein</fullName>
    </recommendedName>
</protein>